<evidence type="ECO:0000256" key="2">
    <source>
        <dbReference type="ARBA" id="ARBA00022692"/>
    </source>
</evidence>
<dbReference type="InterPro" id="IPR006977">
    <property type="entry name" value="Yip1_dom"/>
</dbReference>
<proteinExistence type="predicted"/>
<dbReference type="Pfam" id="PF04893">
    <property type="entry name" value="Yip1"/>
    <property type="match status" value="1"/>
</dbReference>
<dbReference type="Proteomes" id="UP000198706">
    <property type="component" value="Unassembled WGS sequence"/>
</dbReference>
<name>A0A1G9C664_9PSED</name>
<gene>
    <name evidence="7" type="ORF">SAMN05216186_107124</name>
</gene>
<dbReference type="OrthoDB" id="9808452at2"/>
<sequence length="199" mass="21541">MIHHVWGLFTHPDQEWQEIRGEEETISHMYLTHVLILAAIPVISAYIGTTQVGWAHGSSTPVKLTEASALQMTIMSYLAMLAGVAVMGAFIKWMARTYDASPSLAQCVVFAAYTATPLFIGGLAALYPNLWLAMLVGTAAICYTVYLLYVGIPTFMNIPEDEGFLFSSSVLAVGLVVLVAMIAISVILWGMGMGPVYTS</sequence>
<reference evidence="7 8" key="1">
    <citation type="submission" date="2016-10" db="EMBL/GenBank/DDBJ databases">
        <authorList>
            <person name="de Groot N.N."/>
        </authorList>
    </citation>
    <scope>NUCLEOTIDE SEQUENCE [LARGE SCALE GENOMIC DNA]</scope>
    <source>
        <strain evidence="7 8">JCM 21544</strain>
    </source>
</reference>
<keyword evidence="2 5" id="KW-0812">Transmembrane</keyword>
<keyword evidence="3 5" id="KW-1133">Transmembrane helix</keyword>
<evidence type="ECO:0000256" key="5">
    <source>
        <dbReference type="SAM" id="Phobius"/>
    </source>
</evidence>
<feature type="transmembrane region" description="Helical" evidence="5">
    <location>
        <begin position="164"/>
        <end position="189"/>
    </location>
</feature>
<feature type="transmembrane region" description="Helical" evidence="5">
    <location>
        <begin position="30"/>
        <end position="49"/>
    </location>
</feature>
<protein>
    <recommendedName>
        <fullName evidence="6">Yip1 domain-containing protein</fullName>
    </recommendedName>
</protein>
<feature type="transmembrane region" description="Helical" evidence="5">
    <location>
        <begin position="69"/>
        <end position="91"/>
    </location>
</feature>
<dbReference type="GO" id="GO:0016020">
    <property type="term" value="C:membrane"/>
    <property type="evidence" value="ECO:0007669"/>
    <property type="project" value="UniProtKB-SubCell"/>
</dbReference>
<evidence type="ECO:0000313" key="8">
    <source>
        <dbReference type="Proteomes" id="UP000198706"/>
    </source>
</evidence>
<comment type="subcellular location">
    <subcellularLocation>
        <location evidence="1">Membrane</location>
        <topology evidence="1">Multi-pass membrane protein</topology>
    </subcellularLocation>
</comment>
<dbReference type="RefSeq" id="WP_084337405.1">
    <property type="nucleotide sequence ID" value="NZ_CBKZNZ010000017.1"/>
</dbReference>
<evidence type="ECO:0000256" key="1">
    <source>
        <dbReference type="ARBA" id="ARBA00004141"/>
    </source>
</evidence>
<evidence type="ECO:0000256" key="4">
    <source>
        <dbReference type="ARBA" id="ARBA00023136"/>
    </source>
</evidence>
<evidence type="ECO:0000313" key="7">
    <source>
        <dbReference type="EMBL" id="SDK46835.1"/>
    </source>
</evidence>
<evidence type="ECO:0000256" key="3">
    <source>
        <dbReference type="ARBA" id="ARBA00022989"/>
    </source>
</evidence>
<feature type="transmembrane region" description="Helical" evidence="5">
    <location>
        <begin position="130"/>
        <end position="152"/>
    </location>
</feature>
<feature type="domain" description="Yip1" evidence="6">
    <location>
        <begin position="6"/>
        <end position="181"/>
    </location>
</feature>
<dbReference type="STRING" id="137658.SAMN05216186_107124"/>
<dbReference type="EMBL" id="FNFD01000007">
    <property type="protein sequence ID" value="SDK46835.1"/>
    <property type="molecule type" value="Genomic_DNA"/>
</dbReference>
<feature type="transmembrane region" description="Helical" evidence="5">
    <location>
        <begin position="103"/>
        <end position="124"/>
    </location>
</feature>
<organism evidence="7 8">
    <name type="scientific">Pseudomonas indica</name>
    <dbReference type="NCBI Taxonomy" id="137658"/>
    <lineage>
        <taxon>Bacteria</taxon>
        <taxon>Pseudomonadati</taxon>
        <taxon>Pseudomonadota</taxon>
        <taxon>Gammaproteobacteria</taxon>
        <taxon>Pseudomonadales</taxon>
        <taxon>Pseudomonadaceae</taxon>
        <taxon>Pseudomonas</taxon>
    </lineage>
</organism>
<dbReference type="AlphaFoldDB" id="A0A1G9C664"/>
<accession>A0A1G9C664</accession>
<evidence type="ECO:0000259" key="6">
    <source>
        <dbReference type="Pfam" id="PF04893"/>
    </source>
</evidence>
<keyword evidence="8" id="KW-1185">Reference proteome</keyword>
<keyword evidence="4 5" id="KW-0472">Membrane</keyword>